<organism evidence="1 2">
    <name type="scientific">Parelaphostrongylus tenuis</name>
    <name type="common">Meningeal worm</name>
    <dbReference type="NCBI Taxonomy" id="148309"/>
    <lineage>
        <taxon>Eukaryota</taxon>
        <taxon>Metazoa</taxon>
        <taxon>Ecdysozoa</taxon>
        <taxon>Nematoda</taxon>
        <taxon>Chromadorea</taxon>
        <taxon>Rhabditida</taxon>
        <taxon>Rhabditina</taxon>
        <taxon>Rhabditomorpha</taxon>
        <taxon>Strongyloidea</taxon>
        <taxon>Metastrongylidae</taxon>
        <taxon>Parelaphostrongylus</taxon>
    </lineage>
</organism>
<evidence type="ECO:0000313" key="2">
    <source>
        <dbReference type="Proteomes" id="UP001196413"/>
    </source>
</evidence>
<gene>
    <name evidence="1" type="ORF">KIN20_025539</name>
</gene>
<protein>
    <submittedName>
        <fullName evidence="1">Uncharacterized protein</fullName>
    </submittedName>
</protein>
<dbReference type="EMBL" id="JAHQIW010005224">
    <property type="protein sequence ID" value="KAJ1365284.1"/>
    <property type="molecule type" value="Genomic_DNA"/>
</dbReference>
<comment type="caution">
    <text evidence="1">The sequence shown here is derived from an EMBL/GenBank/DDBJ whole genome shotgun (WGS) entry which is preliminary data.</text>
</comment>
<keyword evidence="2" id="KW-1185">Reference proteome</keyword>
<name>A0AAD5NBY1_PARTN</name>
<reference evidence="1" key="1">
    <citation type="submission" date="2021-06" db="EMBL/GenBank/DDBJ databases">
        <title>Parelaphostrongylus tenuis whole genome reference sequence.</title>
        <authorList>
            <person name="Garwood T.J."/>
            <person name="Larsen P.A."/>
            <person name="Fountain-Jones N.M."/>
            <person name="Garbe J.R."/>
            <person name="Macchietto M.G."/>
            <person name="Kania S.A."/>
            <person name="Gerhold R.W."/>
            <person name="Richards J.E."/>
            <person name="Wolf T.M."/>
        </authorList>
    </citation>
    <scope>NUCLEOTIDE SEQUENCE</scope>
    <source>
        <strain evidence="1">MNPRO001-30</strain>
        <tissue evidence="1">Meninges</tissue>
    </source>
</reference>
<evidence type="ECO:0000313" key="1">
    <source>
        <dbReference type="EMBL" id="KAJ1365284.1"/>
    </source>
</evidence>
<proteinExistence type="predicted"/>
<sequence length="72" mass="7775">MSLHLCKLCSSRGGDFTTNCECSDICLLGQKTVMGLQYNADLRNSSMELKASELSKVDVYVVPSTNITPGLS</sequence>
<accession>A0AAD5NBY1</accession>
<dbReference type="Proteomes" id="UP001196413">
    <property type="component" value="Unassembled WGS sequence"/>
</dbReference>
<dbReference type="AlphaFoldDB" id="A0AAD5NBY1"/>